<evidence type="ECO:0000259" key="1">
    <source>
        <dbReference type="Pfam" id="PF08349"/>
    </source>
</evidence>
<dbReference type="AlphaFoldDB" id="A0A1I5XSR2"/>
<evidence type="ECO:0000313" key="3">
    <source>
        <dbReference type="Proteomes" id="UP000183413"/>
    </source>
</evidence>
<dbReference type="InterPro" id="IPR013560">
    <property type="entry name" value="DUF1722"/>
</dbReference>
<proteinExistence type="predicted"/>
<gene>
    <name evidence="2" type="ORF">SAMN04489713_12825</name>
</gene>
<keyword evidence="3" id="KW-1185">Reference proteome</keyword>
<sequence>MNPEAVARLHSFFEAGWRPRDLVEFHSRHKLQVLAHEPSAYRELGRIVARAGTRPRGEVEAAYRRTFEAALAVRPDRGRHTNALQHAFGLLRDRLDDTRRHDVLNAIESYRQGRVPLSVPIALLRHHAEREDLDYLAHQTYLDG</sequence>
<dbReference type="Proteomes" id="UP000183413">
    <property type="component" value="Unassembled WGS sequence"/>
</dbReference>
<evidence type="ECO:0000313" key="2">
    <source>
        <dbReference type="EMBL" id="SFQ34960.1"/>
    </source>
</evidence>
<accession>A0A1I5XSR2</accession>
<protein>
    <submittedName>
        <fullName evidence="2">Uncharacterized conserved protein YbgA, DUF1722 family</fullName>
    </submittedName>
</protein>
<organism evidence="2 3">
    <name type="scientific">Actinomadura madurae</name>
    <dbReference type="NCBI Taxonomy" id="1993"/>
    <lineage>
        <taxon>Bacteria</taxon>
        <taxon>Bacillati</taxon>
        <taxon>Actinomycetota</taxon>
        <taxon>Actinomycetes</taxon>
        <taxon>Streptosporangiales</taxon>
        <taxon>Thermomonosporaceae</taxon>
        <taxon>Actinomadura</taxon>
    </lineage>
</organism>
<reference evidence="2 3" key="1">
    <citation type="submission" date="2016-10" db="EMBL/GenBank/DDBJ databases">
        <authorList>
            <person name="de Groot N.N."/>
        </authorList>
    </citation>
    <scope>NUCLEOTIDE SEQUENCE [LARGE SCALE GENOMIC DNA]</scope>
    <source>
        <strain evidence="2 3">DSM 43067</strain>
    </source>
</reference>
<dbReference type="STRING" id="1993.SAMN04489713_12825"/>
<dbReference type="RefSeq" id="WP_075024749.1">
    <property type="nucleotide sequence ID" value="NZ_FOVH01000028.1"/>
</dbReference>
<dbReference type="eggNOG" id="COG3272">
    <property type="taxonomic scope" value="Bacteria"/>
</dbReference>
<name>A0A1I5XSR2_9ACTN</name>
<dbReference type="PANTHER" id="PTHR30087">
    <property type="entry name" value="INNER MEMBRANE PROTEIN"/>
    <property type="match status" value="1"/>
</dbReference>
<dbReference type="Pfam" id="PF08349">
    <property type="entry name" value="DUF1722"/>
    <property type="match status" value="1"/>
</dbReference>
<dbReference type="EMBL" id="FOVH01000028">
    <property type="protein sequence ID" value="SFQ34960.1"/>
    <property type="molecule type" value="Genomic_DNA"/>
</dbReference>
<dbReference type="InParanoid" id="A0A1I5XSR2"/>
<dbReference type="PANTHER" id="PTHR30087:SF1">
    <property type="entry name" value="HYPOTHETICAL CYTOSOLIC PROTEIN"/>
    <property type="match status" value="1"/>
</dbReference>
<feature type="domain" description="DUF1722" evidence="1">
    <location>
        <begin position="30"/>
        <end position="143"/>
    </location>
</feature>